<dbReference type="EMBL" id="NJHN03000069">
    <property type="protein sequence ID" value="KAH9417907.1"/>
    <property type="molecule type" value="Genomic_DNA"/>
</dbReference>
<reference evidence="1 2" key="2">
    <citation type="journal article" date="2022" name="Mol. Biol. Evol.">
        <title>Comparative Genomics Reveals Insights into the Divergent Evolution of Astigmatic Mites and Household Pest Adaptations.</title>
        <authorList>
            <person name="Xiong Q."/>
            <person name="Wan A.T."/>
            <person name="Liu X."/>
            <person name="Fung C.S."/>
            <person name="Xiao X."/>
            <person name="Malainual N."/>
            <person name="Hou J."/>
            <person name="Wang L."/>
            <person name="Wang M."/>
            <person name="Yang K.Y."/>
            <person name="Cui Y."/>
            <person name="Leung E.L."/>
            <person name="Nong W."/>
            <person name="Shin S.K."/>
            <person name="Au S.W."/>
            <person name="Jeong K.Y."/>
            <person name="Chew F.T."/>
            <person name="Hui J.H."/>
            <person name="Leung T.F."/>
            <person name="Tungtrongchitr A."/>
            <person name="Zhong N."/>
            <person name="Liu Z."/>
            <person name="Tsui S.K."/>
        </authorList>
    </citation>
    <scope>NUCLEOTIDE SEQUENCE [LARGE SCALE GENOMIC DNA]</scope>
    <source>
        <strain evidence="1">Derp</strain>
    </source>
</reference>
<comment type="caution">
    <text evidence="1">The sequence shown here is derived from an EMBL/GenBank/DDBJ whole genome shotgun (WGS) entry which is preliminary data.</text>
</comment>
<keyword evidence="2" id="KW-1185">Reference proteome</keyword>
<proteinExistence type="predicted"/>
<reference evidence="1 2" key="1">
    <citation type="journal article" date="2018" name="J. Allergy Clin. Immunol.">
        <title>High-quality assembly of Dermatophagoides pteronyssinus genome and transcriptome reveals a wide range of novel allergens.</title>
        <authorList>
            <person name="Liu X.Y."/>
            <person name="Yang K.Y."/>
            <person name="Wang M.Q."/>
            <person name="Kwok J.S."/>
            <person name="Zeng X."/>
            <person name="Yang Z."/>
            <person name="Xiao X.J."/>
            <person name="Lau C.P."/>
            <person name="Li Y."/>
            <person name="Huang Z.M."/>
            <person name="Ba J.G."/>
            <person name="Yim A.K."/>
            <person name="Ouyang C.Y."/>
            <person name="Ngai S.M."/>
            <person name="Chan T.F."/>
            <person name="Leung E.L."/>
            <person name="Liu L."/>
            <person name="Liu Z.G."/>
            <person name="Tsui S.K."/>
        </authorList>
    </citation>
    <scope>NUCLEOTIDE SEQUENCE [LARGE SCALE GENOMIC DNA]</scope>
    <source>
        <strain evidence="1">Derp</strain>
    </source>
</reference>
<protein>
    <submittedName>
        <fullName evidence="1">Uncharacterized protein</fullName>
    </submittedName>
</protein>
<gene>
    <name evidence="1" type="ORF">DERP_015287</name>
</gene>
<sequence length="59" mass="7001">MVIHTPVSYLYEGVVYLKSLMKLNVNEYFRKIKTVYVKKPVRFQIISNSLTTNHNYMTS</sequence>
<organism evidence="1 2">
    <name type="scientific">Dermatophagoides pteronyssinus</name>
    <name type="common">European house dust mite</name>
    <dbReference type="NCBI Taxonomy" id="6956"/>
    <lineage>
        <taxon>Eukaryota</taxon>
        <taxon>Metazoa</taxon>
        <taxon>Ecdysozoa</taxon>
        <taxon>Arthropoda</taxon>
        <taxon>Chelicerata</taxon>
        <taxon>Arachnida</taxon>
        <taxon>Acari</taxon>
        <taxon>Acariformes</taxon>
        <taxon>Sarcoptiformes</taxon>
        <taxon>Astigmata</taxon>
        <taxon>Psoroptidia</taxon>
        <taxon>Analgoidea</taxon>
        <taxon>Pyroglyphidae</taxon>
        <taxon>Dermatophagoidinae</taxon>
        <taxon>Dermatophagoides</taxon>
    </lineage>
</organism>
<dbReference type="Proteomes" id="UP000887458">
    <property type="component" value="Unassembled WGS sequence"/>
</dbReference>
<name>A0ABQ8J5R1_DERPT</name>
<evidence type="ECO:0000313" key="2">
    <source>
        <dbReference type="Proteomes" id="UP000887458"/>
    </source>
</evidence>
<evidence type="ECO:0000313" key="1">
    <source>
        <dbReference type="EMBL" id="KAH9417907.1"/>
    </source>
</evidence>
<accession>A0ABQ8J5R1</accession>